<dbReference type="GO" id="GO:0006633">
    <property type="term" value="P:fatty acid biosynthetic process"/>
    <property type="evidence" value="ECO:0007669"/>
    <property type="project" value="TreeGrafter"/>
</dbReference>
<comment type="similarity">
    <text evidence="2 4">Belongs to the thiolase-like superfamily. Beta-ketoacyl-ACP synthases family.</text>
</comment>
<dbReference type="Pfam" id="PF00109">
    <property type="entry name" value="ketoacyl-synt"/>
    <property type="match status" value="1"/>
</dbReference>
<proteinExistence type="inferred from homology"/>
<sequence length="388" mass="40212">MSDNGIGVTGLGVVSGYGWGREVFWDGMCSGKSAARLIGGFGADGTDSAWIAQIPEGGEVADGDGLFGRAFMAAGREAIVDATARGWTPGDRVGVIYAGCFNDMYAWREVSRGNARRAREFVRAFPSTPTAMFMKEFGFHGPSFEVSATCSSANYAMLTAKEWLELGKADDVVVISCDLSLTPEVVAGFVGMKAAVVDVEPQDACRPFQTGSRGFPPGEAAVGFVLSAASQDPYAMLLGGAMTSDGYHATGMDPSYAQVIRCVTEAMADAGVGAEDVNYLNAHGTGTEQCNAAEVAFLDEVFGTAQPSLYALKPLVGHCLASAGAVELAAGMMAYQRKVVPASRVVSVGHPRLLDGQTPFDGGVTLKTSMGMGGYNSALLVGPPVAAA</sequence>
<dbReference type="RefSeq" id="WP_263995596.1">
    <property type="nucleotide sequence ID" value="NZ_JACKVK010000005.1"/>
</dbReference>
<dbReference type="PROSITE" id="PS52004">
    <property type="entry name" value="KS3_2"/>
    <property type="match status" value="1"/>
</dbReference>
<dbReference type="Proteomes" id="UP001141629">
    <property type="component" value="Unassembled WGS sequence"/>
</dbReference>
<dbReference type="InterPro" id="IPR014031">
    <property type="entry name" value="Ketoacyl_synth_C"/>
</dbReference>
<evidence type="ECO:0000259" key="5">
    <source>
        <dbReference type="PROSITE" id="PS52004"/>
    </source>
</evidence>
<dbReference type="EMBL" id="JACKVK010000005">
    <property type="protein sequence ID" value="MCV7420828.1"/>
    <property type="molecule type" value="Genomic_DNA"/>
</dbReference>
<dbReference type="Gene3D" id="3.40.47.10">
    <property type="match status" value="1"/>
</dbReference>
<evidence type="ECO:0000256" key="4">
    <source>
        <dbReference type="RuleBase" id="RU003694"/>
    </source>
</evidence>
<protein>
    <submittedName>
        <fullName evidence="6">3-oxoacyl-ACP synthase</fullName>
    </submittedName>
</protein>
<dbReference type="SUPFAM" id="SSF53901">
    <property type="entry name" value="Thiolase-like"/>
    <property type="match status" value="1"/>
</dbReference>
<dbReference type="InterPro" id="IPR000794">
    <property type="entry name" value="Beta-ketoacyl_synthase"/>
</dbReference>
<evidence type="ECO:0000313" key="7">
    <source>
        <dbReference type="Proteomes" id="UP001141629"/>
    </source>
</evidence>
<evidence type="ECO:0000256" key="2">
    <source>
        <dbReference type="ARBA" id="ARBA00008467"/>
    </source>
</evidence>
<gene>
    <name evidence="6" type="ORF">H7K45_09790</name>
</gene>
<dbReference type="Pfam" id="PF02801">
    <property type="entry name" value="Ketoacyl-synt_C"/>
    <property type="match status" value="1"/>
</dbReference>
<accession>A0A9X2YYS8</accession>
<dbReference type="SMART" id="SM00825">
    <property type="entry name" value="PKS_KS"/>
    <property type="match status" value="1"/>
</dbReference>
<keyword evidence="7" id="KW-1185">Reference proteome</keyword>
<dbReference type="InterPro" id="IPR016039">
    <property type="entry name" value="Thiolase-like"/>
</dbReference>
<comment type="caution">
    <text evidence="6">The sequence shown here is derived from an EMBL/GenBank/DDBJ whole genome shotgun (WGS) entry which is preliminary data.</text>
</comment>
<dbReference type="PANTHER" id="PTHR11712">
    <property type="entry name" value="POLYKETIDE SYNTHASE-RELATED"/>
    <property type="match status" value="1"/>
</dbReference>
<dbReference type="InterPro" id="IPR014030">
    <property type="entry name" value="Ketoacyl_synth_N"/>
</dbReference>
<reference evidence="6" key="1">
    <citation type="submission" date="2020-07" db="EMBL/GenBank/DDBJ databases">
        <authorList>
            <person name="Pettersson B.M.F."/>
            <person name="Behra P.R.K."/>
            <person name="Ramesh M."/>
            <person name="Das S."/>
            <person name="Dasgupta S."/>
            <person name="Kirsebom L.A."/>
        </authorList>
    </citation>
    <scope>NUCLEOTIDE SEQUENCE</scope>
    <source>
        <strain evidence="6">DSM 44838</strain>
    </source>
</reference>
<comment type="pathway">
    <text evidence="1">Lipid metabolism; mycolic acid biosynthesis.</text>
</comment>
<evidence type="ECO:0000256" key="3">
    <source>
        <dbReference type="ARBA" id="ARBA00022679"/>
    </source>
</evidence>
<name>A0A9X2YYS8_9MYCO</name>
<dbReference type="PANTHER" id="PTHR11712:SF347">
    <property type="entry name" value="BETA KETOACYL-ACYL CARRIER PROTEIN SYNTHASE"/>
    <property type="match status" value="1"/>
</dbReference>
<dbReference type="InterPro" id="IPR020841">
    <property type="entry name" value="PKS_Beta-ketoAc_synthase_dom"/>
</dbReference>
<organism evidence="6 7">
    <name type="scientific">Mycobacterium yunnanensis</name>
    <dbReference type="NCBI Taxonomy" id="368477"/>
    <lineage>
        <taxon>Bacteria</taxon>
        <taxon>Bacillati</taxon>
        <taxon>Actinomycetota</taxon>
        <taxon>Actinomycetes</taxon>
        <taxon>Mycobacteriales</taxon>
        <taxon>Mycobacteriaceae</taxon>
        <taxon>Mycobacterium</taxon>
    </lineage>
</organism>
<evidence type="ECO:0000313" key="6">
    <source>
        <dbReference type="EMBL" id="MCV7420828.1"/>
    </source>
</evidence>
<evidence type="ECO:0000256" key="1">
    <source>
        <dbReference type="ARBA" id="ARBA00004796"/>
    </source>
</evidence>
<dbReference type="GO" id="GO:0004315">
    <property type="term" value="F:3-oxoacyl-[acyl-carrier-protein] synthase activity"/>
    <property type="evidence" value="ECO:0007669"/>
    <property type="project" value="TreeGrafter"/>
</dbReference>
<dbReference type="AlphaFoldDB" id="A0A9X2YYS8"/>
<reference evidence="6" key="2">
    <citation type="journal article" date="2022" name="BMC Genomics">
        <title>Comparative genome analysis of mycobacteria focusing on tRNA and non-coding RNA.</title>
        <authorList>
            <person name="Behra P.R.K."/>
            <person name="Pettersson B.M.F."/>
            <person name="Ramesh M."/>
            <person name="Das S."/>
            <person name="Dasgupta S."/>
            <person name="Kirsebom L.A."/>
        </authorList>
    </citation>
    <scope>NUCLEOTIDE SEQUENCE</scope>
    <source>
        <strain evidence="6">DSM 44838</strain>
    </source>
</reference>
<feature type="domain" description="Ketosynthase family 3 (KS3)" evidence="5">
    <location>
        <begin position="1"/>
        <end position="383"/>
    </location>
</feature>
<keyword evidence="3 4" id="KW-0808">Transferase</keyword>